<dbReference type="PANTHER" id="PTHR45766">
    <property type="entry name" value="DNA ANNEALING HELICASE AND ENDONUCLEASE ZRANB3 FAMILY MEMBER"/>
    <property type="match status" value="1"/>
</dbReference>
<gene>
    <name evidence="3" type="ORF">METZ01_LOCUS335579</name>
</gene>
<accession>A0A382QCV8</accession>
<dbReference type="SMART" id="SM00490">
    <property type="entry name" value="HELICc"/>
    <property type="match status" value="1"/>
</dbReference>
<dbReference type="CDD" id="cd18793">
    <property type="entry name" value="SF2_C_SNF"/>
    <property type="match status" value="1"/>
</dbReference>
<proteinExistence type="predicted"/>
<feature type="non-terminal residue" evidence="3">
    <location>
        <position position="1"/>
    </location>
</feature>
<dbReference type="InterPro" id="IPR027417">
    <property type="entry name" value="P-loop_NTPase"/>
</dbReference>
<protein>
    <recommendedName>
        <fullName evidence="2">Helicase C-terminal domain-containing protein</fullName>
    </recommendedName>
</protein>
<dbReference type="PANTHER" id="PTHR45766:SF6">
    <property type="entry name" value="SWI_SNF-RELATED MATRIX-ASSOCIATED ACTIN-DEPENDENT REGULATOR OF CHROMATIN SUBFAMILY A-LIKE PROTEIN 1"/>
    <property type="match status" value="1"/>
</dbReference>
<name>A0A382QCV8_9ZZZZ</name>
<evidence type="ECO:0000313" key="3">
    <source>
        <dbReference type="EMBL" id="SVC82725.1"/>
    </source>
</evidence>
<sequence>APDTTYAPEGTKDAYDIIVATDVLSEGVNLQQARHVVNYDLPWNPQKLTQRHGRIDRMNSAHSEIFIRCFFPTRDGDLDRLLGLEDRVRRKMNQAVKVFGGTNWVTDERLEVNFAYTHEEIAKLLAENPEMFGDIAAHALGGEEYRQQLRAVRGDSSLMGRVVGLPWGAGSGFKRSGGNPGWVFCARIADHPRPVFRFIQVDPQTFEPLTRPAIGNDGEPTGVDEPIIEDKALTCLGNAQPFPTEIDRNLPEELTDKVYDAWDIARDHIVDRWMWTADPKNLQPSIPLAMREAEELVRSNPDNLLTGDQVKDLSERLLSDYPNRITRPFRKALR</sequence>
<dbReference type="Pfam" id="PF00271">
    <property type="entry name" value="Helicase_C"/>
    <property type="match status" value="1"/>
</dbReference>
<evidence type="ECO:0000259" key="2">
    <source>
        <dbReference type="PROSITE" id="PS51194"/>
    </source>
</evidence>
<dbReference type="InterPro" id="IPR001650">
    <property type="entry name" value="Helicase_C-like"/>
</dbReference>
<dbReference type="EMBL" id="UINC01113248">
    <property type="protein sequence ID" value="SVC82725.1"/>
    <property type="molecule type" value="Genomic_DNA"/>
</dbReference>
<dbReference type="InterPro" id="IPR049730">
    <property type="entry name" value="SNF2/RAD54-like_C"/>
</dbReference>
<keyword evidence="1" id="KW-0378">Hydrolase</keyword>
<dbReference type="Gene3D" id="3.40.50.300">
    <property type="entry name" value="P-loop containing nucleotide triphosphate hydrolases"/>
    <property type="match status" value="1"/>
</dbReference>
<dbReference type="GO" id="GO:0016787">
    <property type="term" value="F:hydrolase activity"/>
    <property type="evidence" value="ECO:0007669"/>
    <property type="project" value="UniProtKB-KW"/>
</dbReference>
<organism evidence="3">
    <name type="scientific">marine metagenome</name>
    <dbReference type="NCBI Taxonomy" id="408172"/>
    <lineage>
        <taxon>unclassified sequences</taxon>
        <taxon>metagenomes</taxon>
        <taxon>ecological metagenomes</taxon>
    </lineage>
</organism>
<dbReference type="AlphaFoldDB" id="A0A382QCV8"/>
<reference evidence="3" key="1">
    <citation type="submission" date="2018-05" db="EMBL/GenBank/DDBJ databases">
        <authorList>
            <person name="Lanie J.A."/>
            <person name="Ng W.-L."/>
            <person name="Kazmierczak K.M."/>
            <person name="Andrzejewski T.M."/>
            <person name="Davidsen T.M."/>
            <person name="Wayne K.J."/>
            <person name="Tettelin H."/>
            <person name="Glass J.I."/>
            <person name="Rusch D."/>
            <person name="Podicherti R."/>
            <person name="Tsui H.-C.T."/>
            <person name="Winkler M.E."/>
        </authorList>
    </citation>
    <scope>NUCLEOTIDE SEQUENCE</scope>
</reference>
<feature type="non-terminal residue" evidence="3">
    <location>
        <position position="334"/>
    </location>
</feature>
<evidence type="ECO:0000256" key="1">
    <source>
        <dbReference type="ARBA" id="ARBA00022801"/>
    </source>
</evidence>
<dbReference type="SUPFAM" id="SSF52540">
    <property type="entry name" value="P-loop containing nucleoside triphosphate hydrolases"/>
    <property type="match status" value="1"/>
</dbReference>
<feature type="domain" description="Helicase C-terminal" evidence="2">
    <location>
        <begin position="1"/>
        <end position="125"/>
    </location>
</feature>
<dbReference type="PROSITE" id="PS51194">
    <property type="entry name" value="HELICASE_CTER"/>
    <property type="match status" value="1"/>
</dbReference>